<reference evidence="7" key="1">
    <citation type="submission" date="2015-12" db="EMBL/GenBank/DDBJ databases">
        <authorList>
            <person name="Nair G.R."/>
            <person name="Kaur G."/>
            <person name="Mayilraj S."/>
        </authorList>
    </citation>
    <scope>NUCLEOTIDE SEQUENCE [LARGE SCALE GENOMIC DNA]</scope>
    <source>
        <strain evidence="7">CD08_4</strain>
    </source>
</reference>
<dbReference type="PANTHER" id="PTHR30502">
    <property type="entry name" value="2-KETO-3-DEOXY-L-RHAMNONATE ALDOLASE"/>
    <property type="match status" value="1"/>
</dbReference>
<evidence type="ECO:0000256" key="3">
    <source>
        <dbReference type="ARBA" id="ARBA00023239"/>
    </source>
</evidence>
<dbReference type="Proteomes" id="UP000053512">
    <property type="component" value="Unassembled WGS sequence"/>
</dbReference>
<proteinExistence type="inferred from homology"/>
<comment type="caution">
    <text evidence="6">The sequence shown here is derived from an EMBL/GenBank/DDBJ whole genome shotgun (WGS) entry which is preliminary data.</text>
</comment>
<dbReference type="InterPro" id="IPR005000">
    <property type="entry name" value="Aldolase/citrate-lyase_domain"/>
</dbReference>
<dbReference type="EMBL" id="LQBK01000004">
    <property type="protein sequence ID" value="KUG61407.1"/>
    <property type="molecule type" value="Genomic_DNA"/>
</dbReference>
<dbReference type="SUPFAM" id="SSF51621">
    <property type="entry name" value="Phosphoenolpyruvate/pyruvate domain"/>
    <property type="match status" value="1"/>
</dbReference>
<dbReference type="RefSeq" id="WP_058872823.1">
    <property type="nucleotide sequence ID" value="NZ_LQBK01000004.1"/>
</dbReference>
<organism evidence="6 7">
    <name type="scientific">Kocuria rosea subsp. polaris</name>
    <dbReference type="NCBI Taxonomy" id="136273"/>
    <lineage>
        <taxon>Bacteria</taxon>
        <taxon>Bacillati</taxon>
        <taxon>Actinomycetota</taxon>
        <taxon>Actinomycetes</taxon>
        <taxon>Micrococcales</taxon>
        <taxon>Micrococcaceae</taxon>
        <taxon>Kocuria</taxon>
    </lineage>
</organism>
<dbReference type="OrthoDB" id="86160at2"/>
<feature type="region of interest" description="Disordered" evidence="4">
    <location>
        <begin position="1"/>
        <end position="25"/>
    </location>
</feature>
<gene>
    <name evidence="6" type="ORF">AVL61_00285</name>
</gene>
<name>A0A0W8IMQ4_KOCRO</name>
<sequence>MTAAEASGNDSSSSHDGSSYDGHDGEDGVRAGVWATLGEARTVLALERAGFDWVGVDAQHGHFDDAAVRGLFALRRAPSAPVLVRVAANDLTLIGRALDAGADGVVVPLVQDAAQAEAAVAAAHFPPRGARSWGPLPGSRDAAGVADLPRPLCAVMVETASAVAGVRAIAAVPDLDMVFVGPFDLALALGRDVDELLADTAADAPLPTIVRACREAGVLAGAFAGSPERAAALRAQGFSWIAVTTDAGVLQLGGEAARAALARSS</sequence>
<dbReference type="InterPro" id="IPR040442">
    <property type="entry name" value="Pyrv_kinase-like_dom_sf"/>
</dbReference>
<evidence type="ECO:0000313" key="6">
    <source>
        <dbReference type="EMBL" id="KUG61407.1"/>
    </source>
</evidence>
<evidence type="ECO:0000256" key="1">
    <source>
        <dbReference type="ARBA" id="ARBA00005568"/>
    </source>
</evidence>
<dbReference type="GO" id="GO:0046872">
    <property type="term" value="F:metal ion binding"/>
    <property type="evidence" value="ECO:0007669"/>
    <property type="project" value="UniProtKB-KW"/>
</dbReference>
<dbReference type="Gene3D" id="3.20.20.60">
    <property type="entry name" value="Phosphoenolpyruvate-binding domains"/>
    <property type="match status" value="1"/>
</dbReference>
<dbReference type="GO" id="GO:0005737">
    <property type="term" value="C:cytoplasm"/>
    <property type="evidence" value="ECO:0007669"/>
    <property type="project" value="TreeGrafter"/>
</dbReference>
<dbReference type="Pfam" id="PF03328">
    <property type="entry name" value="HpcH_HpaI"/>
    <property type="match status" value="1"/>
</dbReference>
<protein>
    <recommendedName>
        <fullName evidence="5">HpcH/HpaI aldolase/citrate lyase domain-containing protein</fullName>
    </recommendedName>
</protein>
<evidence type="ECO:0000313" key="7">
    <source>
        <dbReference type="Proteomes" id="UP000053512"/>
    </source>
</evidence>
<dbReference type="GO" id="GO:0016832">
    <property type="term" value="F:aldehyde-lyase activity"/>
    <property type="evidence" value="ECO:0007669"/>
    <property type="project" value="TreeGrafter"/>
</dbReference>
<keyword evidence="2" id="KW-0479">Metal-binding</keyword>
<comment type="similarity">
    <text evidence="1">Belongs to the HpcH/HpaI aldolase family.</text>
</comment>
<feature type="compositionally biased region" description="Low complexity" evidence="4">
    <location>
        <begin position="7"/>
        <end position="20"/>
    </location>
</feature>
<feature type="domain" description="HpcH/HpaI aldolase/citrate lyase" evidence="5">
    <location>
        <begin position="30"/>
        <end position="248"/>
    </location>
</feature>
<evidence type="ECO:0000256" key="4">
    <source>
        <dbReference type="SAM" id="MobiDB-lite"/>
    </source>
</evidence>
<dbReference type="PANTHER" id="PTHR30502:SF0">
    <property type="entry name" value="PHOSPHOENOLPYRUVATE CARBOXYLASE FAMILY PROTEIN"/>
    <property type="match status" value="1"/>
</dbReference>
<dbReference type="InterPro" id="IPR015813">
    <property type="entry name" value="Pyrv/PenolPyrv_kinase-like_dom"/>
</dbReference>
<evidence type="ECO:0000256" key="2">
    <source>
        <dbReference type="ARBA" id="ARBA00022723"/>
    </source>
</evidence>
<dbReference type="AlphaFoldDB" id="A0A0W8IMQ4"/>
<dbReference type="InterPro" id="IPR050251">
    <property type="entry name" value="HpcH-HpaI_aldolase"/>
</dbReference>
<accession>A0A0W8IMQ4</accession>
<keyword evidence="3" id="KW-0456">Lyase</keyword>
<evidence type="ECO:0000259" key="5">
    <source>
        <dbReference type="Pfam" id="PF03328"/>
    </source>
</evidence>